<accession>A0A918EWP8</accession>
<evidence type="ECO:0000313" key="3">
    <source>
        <dbReference type="Proteomes" id="UP000656732"/>
    </source>
</evidence>
<reference evidence="2" key="2">
    <citation type="submission" date="2020-09" db="EMBL/GenBank/DDBJ databases">
        <authorList>
            <person name="Sun Q."/>
            <person name="Ohkuma M."/>
        </authorList>
    </citation>
    <scope>NUCLEOTIDE SEQUENCE</scope>
    <source>
        <strain evidence="2">JCM 4403</strain>
    </source>
</reference>
<dbReference type="EMBL" id="BMTU01000005">
    <property type="protein sequence ID" value="GGQ82675.1"/>
    <property type="molecule type" value="Genomic_DNA"/>
</dbReference>
<sequence>MTPTDAHHTAATRTFYEAVRPADTDHGETTPQALLIARTPR</sequence>
<dbReference type="RefSeq" id="WP_268248943.1">
    <property type="nucleotide sequence ID" value="NZ_BMTE01000004.1"/>
</dbReference>
<gene>
    <name evidence="2" type="ORF">GCM10010280_31940</name>
</gene>
<evidence type="ECO:0000313" key="2">
    <source>
        <dbReference type="EMBL" id="GGQ82675.1"/>
    </source>
</evidence>
<name>A0A918EWP8_9ACTN</name>
<proteinExistence type="predicted"/>
<dbReference type="Proteomes" id="UP000656732">
    <property type="component" value="Unassembled WGS sequence"/>
</dbReference>
<protein>
    <submittedName>
        <fullName evidence="2">Uncharacterized protein</fullName>
    </submittedName>
</protein>
<comment type="caution">
    <text evidence="2">The sequence shown here is derived from an EMBL/GenBank/DDBJ whole genome shotgun (WGS) entry which is preliminary data.</text>
</comment>
<organism evidence="2 3">
    <name type="scientific">Streptomyces pilosus</name>
    <dbReference type="NCBI Taxonomy" id="28893"/>
    <lineage>
        <taxon>Bacteria</taxon>
        <taxon>Bacillati</taxon>
        <taxon>Actinomycetota</taxon>
        <taxon>Actinomycetes</taxon>
        <taxon>Kitasatosporales</taxon>
        <taxon>Streptomycetaceae</taxon>
        <taxon>Streptomyces</taxon>
    </lineage>
</organism>
<keyword evidence="3" id="KW-1185">Reference proteome</keyword>
<reference evidence="2" key="1">
    <citation type="journal article" date="2014" name="Int. J. Syst. Evol. Microbiol.">
        <title>Complete genome sequence of Corynebacterium casei LMG S-19264T (=DSM 44701T), isolated from a smear-ripened cheese.</title>
        <authorList>
            <consortium name="US DOE Joint Genome Institute (JGI-PGF)"/>
            <person name="Walter F."/>
            <person name="Albersmeier A."/>
            <person name="Kalinowski J."/>
            <person name="Ruckert C."/>
        </authorList>
    </citation>
    <scope>NUCLEOTIDE SEQUENCE</scope>
    <source>
        <strain evidence="2">JCM 4403</strain>
    </source>
</reference>
<dbReference type="AlphaFoldDB" id="A0A918EWP8"/>
<evidence type="ECO:0000256" key="1">
    <source>
        <dbReference type="SAM" id="MobiDB-lite"/>
    </source>
</evidence>
<feature type="region of interest" description="Disordered" evidence="1">
    <location>
        <begin position="20"/>
        <end position="41"/>
    </location>
</feature>